<dbReference type="GO" id="GO:0042393">
    <property type="term" value="F:histone binding"/>
    <property type="evidence" value="ECO:0007669"/>
    <property type="project" value="TreeGrafter"/>
</dbReference>
<dbReference type="OrthoDB" id="372624at2759"/>
<feature type="non-terminal residue" evidence="6">
    <location>
        <position position="1"/>
    </location>
</feature>
<dbReference type="GO" id="GO:0006338">
    <property type="term" value="P:chromatin remodeling"/>
    <property type="evidence" value="ECO:0007669"/>
    <property type="project" value="TreeGrafter"/>
</dbReference>
<keyword evidence="7" id="KW-1185">Reference proteome</keyword>
<keyword evidence="2" id="KW-0547">Nucleotide-binding</keyword>
<dbReference type="PANTHER" id="PTHR45685:SF1">
    <property type="entry name" value="HELICASE SRCAP"/>
    <property type="match status" value="1"/>
</dbReference>
<protein>
    <submittedName>
        <fullName evidence="6">Uncharacterized protein</fullName>
    </submittedName>
</protein>
<feature type="region of interest" description="Disordered" evidence="5">
    <location>
        <begin position="41"/>
        <end position="185"/>
    </location>
</feature>
<feature type="compositionally biased region" description="Low complexity" evidence="5">
    <location>
        <begin position="50"/>
        <end position="64"/>
    </location>
</feature>
<dbReference type="GO" id="GO:0016887">
    <property type="term" value="F:ATP hydrolysis activity"/>
    <property type="evidence" value="ECO:0007669"/>
    <property type="project" value="TreeGrafter"/>
</dbReference>
<dbReference type="EMBL" id="BFAA01025461">
    <property type="protein sequence ID" value="GCB81511.1"/>
    <property type="molecule type" value="Genomic_DNA"/>
</dbReference>
<name>A0A401Q823_SCYTO</name>
<dbReference type="GO" id="GO:0005524">
    <property type="term" value="F:ATP binding"/>
    <property type="evidence" value="ECO:0007669"/>
    <property type="project" value="UniProtKB-KW"/>
</dbReference>
<dbReference type="InterPro" id="IPR050520">
    <property type="entry name" value="INO80/SWR1_helicase"/>
</dbReference>
<dbReference type="GO" id="GO:0003677">
    <property type="term" value="F:DNA binding"/>
    <property type="evidence" value="ECO:0007669"/>
    <property type="project" value="UniProtKB-KW"/>
</dbReference>
<comment type="subcellular location">
    <subcellularLocation>
        <location evidence="1">Nucleus</location>
    </subcellularLocation>
</comment>
<evidence type="ECO:0000313" key="6">
    <source>
        <dbReference type="EMBL" id="GCB81511.1"/>
    </source>
</evidence>
<proteinExistence type="predicted"/>
<dbReference type="PANTHER" id="PTHR45685">
    <property type="entry name" value="HELICASE SRCAP-RELATED"/>
    <property type="match status" value="1"/>
</dbReference>
<keyword evidence="4" id="KW-0067">ATP-binding</keyword>
<feature type="compositionally biased region" description="Acidic residues" evidence="5">
    <location>
        <begin position="172"/>
        <end position="181"/>
    </location>
</feature>
<evidence type="ECO:0000256" key="3">
    <source>
        <dbReference type="ARBA" id="ARBA00022806"/>
    </source>
</evidence>
<evidence type="ECO:0000313" key="7">
    <source>
        <dbReference type="Proteomes" id="UP000288216"/>
    </source>
</evidence>
<feature type="compositionally biased region" description="Low complexity" evidence="5">
    <location>
        <begin position="128"/>
        <end position="142"/>
    </location>
</feature>
<dbReference type="GO" id="GO:0000812">
    <property type="term" value="C:Swr1 complex"/>
    <property type="evidence" value="ECO:0007669"/>
    <property type="project" value="TreeGrafter"/>
</dbReference>
<feature type="compositionally biased region" description="Acidic residues" evidence="5">
    <location>
        <begin position="73"/>
        <end position="91"/>
    </location>
</feature>
<evidence type="ECO:0000256" key="1">
    <source>
        <dbReference type="ARBA" id="ARBA00004123"/>
    </source>
</evidence>
<evidence type="ECO:0000256" key="2">
    <source>
        <dbReference type="ARBA" id="ARBA00022741"/>
    </source>
</evidence>
<reference evidence="6 7" key="1">
    <citation type="journal article" date="2018" name="Nat. Ecol. Evol.">
        <title>Shark genomes provide insights into elasmobranch evolution and the origin of vertebrates.</title>
        <authorList>
            <person name="Hara Y"/>
            <person name="Yamaguchi K"/>
            <person name="Onimaru K"/>
            <person name="Kadota M"/>
            <person name="Koyanagi M"/>
            <person name="Keeley SD"/>
            <person name="Tatsumi K"/>
            <person name="Tanaka K"/>
            <person name="Motone F"/>
            <person name="Kageyama Y"/>
            <person name="Nozu R"/>
            <person name="Adachi N"/>
            <person name="Nishimura O"/>
            <person name="Nakagawa R"/>
            <person name="Tanegashima C"/>
            <person name="Kiyatake I"/>
            <person name="Matsumoto R"/>
            <person name="Murakumo K"/>
            <person name="Nishida K"/>
            <person name="Terakita A"/>
            <person name="Kuratani S"/>
            <person name="Sato K"/>
            <person name="Hyodo S Kuraku.S."/>
        </authorList>
    </citation>
    <scope>NUCLEOTIDE SEQUENCE [LARGE SCALE GENOMIC DNA]</scope>
</reference>
<evidence type="ECO:0000256" key="4">
    <source>
        <dbReference type="ARBA" id="ARBA00022840"/>
    </source>
</evidence>
<keyword evidence="3" id="KW-0378">Hydrolase</keyword>
<evidence type="ECO:0000256" key="5">
    <source>
        <dbReference type="SAM" id="MobiDB-lite"/>
    </source>
</evidence>
<dbReference type="Proteomes" id="UP000288216">
    <property type="component" value="Unassembled WGS sequence"/>
</dbReference>
<dbReference type="AlphaFoldDB" id="A0A401Q823"/>
<feature type="compositionally biased region" description="Basic and acidic residues" evidence="5">
    <location>
        <begin position="92"/>
        <end position="116"/>
    </location>
</feature>
<gene>
    <name evidence="6" type="ORF">scyTo_0022999</name>
</gene>
<comment type="caution">
    <text evidence="6">The sequence shown here is derived from an EMBL/GenBank/DDBJ whole genome shotgun (WGS) entry which is preliminary data.</text>
</comment>
<accession>A0A401Q823</accession>
<sequence length="208" mass="23081">VVQFKQQSRLEEKRKKALDLQLDFIVGQTEKYSDLLSQSLNESLPASKPGSSQLGSSLAGSAASTPPVSGSATEDEDFEPHEEEDDEETIEVEEKQAGNDAETRRREIELLRRESELPLDEVLRSLPAGLAEEGASSGSSDSESSEERQTKSSKALQNAHRLTRSRDHREELEDEEFTADEGEGRSLSECKVPVLNGGRWLILCRWPP</sequence>
<dbReference type="GO" id="GO:0004386">
    <property type="term" value="F:helicase activity"/>
    <property type="evidence" value="ECO:0007669"/>
    <property type="project" value="UniProtKB-KW"/>
</dbReference>
<keyword evidence="3" id="KW-0347">Helicase</keyword>
<organism evidence="6 7">
    <name type="scientific">Scyliorhinus torazame</name>
    <name type="common">Cloudy catshark</name>
    <name type="synonym">Catulus torazame</name>
    <dbReference type="NCBI Taxonomy" id="75743"/>
    <lineage>
        <taxon>Eukaryota</taxon>
        <taxon>Metazoa</taxon>
        <taxon>Chordata</taxon>
        <taxon>Craniata</taxon>
        <taxon>Vertebrata</taxon>
        <taxon>Chondrichthyes</taxon>
        <taxon>Elasmobranchii</taxon>
        <taxon>Galeomorphii</taxon>
        <taxon>Galeoidea</taxon>
        <taxon>Carcharhiniformes</taxon>
        <taxon>Scyliorhinidae</taxon>
        <taxon>Scyliorhinus</taxon>
    </lineage>
</organism>
<dbReference type="STRING" id="75743.A0A401Q823"/>